<organism evidence="2 3">
    <name type="scientific">Acetivibrio mesophilus</name>
    <dbReference type="NCBI Taxonomy" id="2487273"/>
    <lineage>
        <taxon>Bacteria</taxon>
        <taxon>Bacillati</taxon>
        <taxon>Bacillota</taxon>
        <taxon>Clostridia</taxon>
        <taxon>Eubacteriales</taxon>
        <taxon>Oscillospiraceae</taxon>
        <taxon>Acetivibrio</taxon>
    </lineage>
</organism>
<dbReference type="Pfam" id="PF04474">
    <property type="entry name" value="DUF554"/>
    <property type="match status" value="1"/>
</dbReference>
<feature type="transmembrane region" description="Helical" evidence="1">
    <location>
        <begin position="194"/>
        <end position="214"/>
    </location>
</feature>
<reference evidence="3" key="1">
    <citation type="submission" date="2018-11" db="EMBL/GenBank/DDBJ databases">
        <title>Genome sequencing of a novel mesophilic and cellulolytic organism within the genus Hungateiclostridium.</title>
        <authorList>
            <person name="Rettenmaier R."/>
            <person name="Liebl W."/>
            <person name="Zverlov V."/>
        </authorList>
    </citation>
    <scope>NUCLEOTIDE SEQUENCE [LARGE SCALE GENOMIC DNA]</scope>
    <source>
        <strain evidence="3">N2K1</strain>
    </source>
</reference>
<keyword evidence="1" id="KW-0812">Transmembrane</keyword>
<feature type="transmembrane region" description="Helical" evidence="1">
    <location>
        <begin position="69"/>
        <end position="88"/>
    </location>
</feature>
<dbReference type="AlphaFoldDB" id="A0A4Q0I2E8"/>
<dbReference type="EMBL" id="RLII01000019">
    <property type="protein sequence ID" value="RXE58383.1"/>
    <property type="molecule type" value="Genomic_DNA"/>
</dbReference>
<sequence>MLAQGSVVNAVVIIAGALLGMIIKGKLSERFKVIIMQALGLSVIIIGLSGTLSAIFRVSSDGTLENKDIMIMIIFLVVGSIIGEAINIEQKLNRFAEFIQKKIPGSGGNFSVGFVTATLLFCVGAMAIVGSLEEGLTGNADTLYAKSILDCISSFIFSATMGVGVLFSAIPVLLYQGSITLFAGALKPMLTPEVISQMSLVGNVLILGIGLNLLEIRSIKVANMLPAVFLPILYYLIRFLII</sequence>
<dbReference type="OrthoDB" id="9797976at2"/>
<feature type="transmembrane region" description="Helical" evidence="1">
    <location>
        <begin position="220"/>
        <end position="241"/>
    </location>
</feature>
<evidence type="ECO:0000256" key="1">
    <source>
        <dbReference type="SAM" id="Phobius"/>
    </source>
</evidence>
<evidence type="ECO:0000313" key="3">
    <source>
        <dbReference type="Proteomes" id="UP000289166"/>
    </source>
</evidence>
<keyword evidence="3" id="KW-1185">Reference proteome</keyword>
<feature type="transmembrane region" description="Helical" evidence="1">
    <location>
        <begin position="6"/>
        <end position="23"/>
    </location>
</feature>
<name>A0A4Q0I2E8_9FIRM</name>
<comment type="caution">
    <text evidence="2">The sequence shown here is derived from an EMBL/GenBank/DDBJ whole genome shotgun (WGS) entry which is preliminary data.</text>
</comment>
<dbReference type="PANTHER" id="PTHR36111:SF2">
    <property type="entry name" value="INNER MEMBRANE PROTEIN"/>
    <property type="match status" value="1"/>
</dbReference>
<feature type="transmembrane region" description="Helical" evidence="1">
    <location>
        <begin position="109"/>
        <end position="132"/>
    </location>
</feature>
<feature type="transmembrane region" description="Helical" evidence="1">
    <location>
        <begin position="35"/>
        <end position="57"/>
    </location>
</feature>
<protein>
    <submittedName>
        <fullName evidence="2">DUF554 domain-containing protein</fullName>
    </submittedName>
</protein>
<dbReference type="RefSeq" id="WP_069196163.1">
    <property type="nucleotide sequence ID" value="NZ_RLII01000019.1"/>
</dbReference>
<keyword evidence="1" id="KW-1133">Transmembrane helix</keyword>
<evidence type="ECO:0000313" key="2">
    <source>
        <dbReference type="EMBL" id="RXE58383.1"/>
    </source>
</evidence>
<dbReference type="PANTHER" id="PTHR36111">
    <property type="entry name" value="INNER MEMBRANE PROTEIN-RELATED"/>
    <property type="match status" value="1"/>
</dbReference>
<dbReference type="Proteomes" id="UP000289166">
    <property type="component" value="Unassembled WGS sequence"/>
</dbReference>
<gene>
    <name evidence="2" type="ORF">EFD62_12595</name>
</gene>
<keyword evidence="1" id="KW-0472">Membrane</keyword>
<dbReference type="InterPro" id="IPR007563">
    <property type="entry name" value="DUF554"/>
</dbReference>
<accession>A0A4Q0I2E8</accession>
<proteinExistence type="predicted"/>
<feature type="transmembrane region" description="Helical" evidence="1">
    <location>
        <begin position="152"/>
        <end position="174"/>
    </location>
</feature>